<keyword evidence="2" id="KW-1185">Reference proteome</keyword>
<dbReference type="Ensembl" id="ENSACAT00000041998.1">
    <property type="protein sequence ID" value="ENSACAP00000040240.1"/>
    <property type="gene ID" value="ENSACAG00000042672.1"/>
</dbReference>
<protein>
    <recommendedName>
        <fullName evidence="3">LIM zinc-binding domain-containing protein</fullName>
    </recommendedName>
</protein>
<reference evidence="1" key="2">
    <citation type="submission" date="2025-08" db="UniProtKB">
        <authorList>
            <consortium name="Ensembl"/>
        </authorList>
    </citation>
    <scope>IDENTIFICATION</scope>
</reference>
<evidence type="ECO:0000313" key="2">
    <source>
        <dbReference type="Proteomes" id="UP000001646"/>
    </source>
</evidence>
<dbReference type="InterPro" id="IPR003006">
    <property type="entry name" value="Ig/MHC_CS"/>
</dbReference>
<accession>A0A803TYF0</accession>
<dbReference type="Proteomes" id="UP000001646">
    <property type="component" value="Chromosome 6"/>
</dbReference>
<sequence length="80" mass="9177">MDAALSLQDLSRAVEDRCESYNSCFWCVFCSLLSYTTFDGAFYCKVHHKLLSETKGPSQEENSHVPQKLKLWLEKESHGC</sequence>
<reference evidence="1" key="3">
    <citation type="submission" date="2025-09" db="UniProtKB">
        <authorList>
            <consortium name="Ensembl"/>
        </authorList>
    </citation>
    <scope>IDENTIFICATION</scope>
</reference>
<dbReference type="AlphaFoldDB" id="A0A803TYF0"/>
<dbReference type="PROSITE" id="PS00290">
    <property type="entry name" value="IG_MHC"/>
    <property type="match status" value="1"/>
</dbReference>
<evidence type="ECO:0008006" key="3">
    <source>
        <dbReference type="Google" id="ProtNLM"/>
    </source>
</evidence>
<dbReference type="InParanoid" id="A0A803TYF0"/>
<proteinExistence type="predicted"/>
<name>A0A803TYF0_ANOCA</name>
<evidence type="ECO:0000313" key="1">
    <source>
        <dbReference type="Ensembl" id="ENSACAP00000040240.1"/>
    </source>
</evidence>
<reference evidence="1 2" key="1">
    <citation type="submission" date="2009-12" db="EMBL/GenBank/DDBJ databases">
        <title>The Genome Sequence of Anolis carolinensis (Green Anole Lizard).</title>
        <authorList>
            <consortium name="The Genome Sequencing Platform"/>
            <person name="Di Palma F."/>
            <person name="Alfoldi J."/>
            <person name="Heiman D."/>
            <person name="Young S."/>
            <person name="Grabherr M."/>
            <person name="Johnson J."/>
            <person name="Lander E.S."/>
            <person name="Lindblad-Toh K."/>
        </authorList>
    </citation>
    <scope>NUCLEOTIDE SEQUENCE [LARGE SCALE GENOMIC DNA]</scope>
    <source>
        <strain evidence="1 2">JBL SC #1</strain>
    </source>
</reference>
<organism evidence="1 2">
    <name type="scientific">Anolis carolinensis</name>
    <name type="common">Green anole</name>
    <name type="synonym">American chameleon</name>
    <dbReference type="NCBI Taxonomy" id="28377"/>
    <lineage>
        <taxon>Eukaryota</taxon>
        <taxon>Metazoa</taxon>
        <taxon>Chordata</taxon>
        <taxon>Craniata</taxon>
        <taxon>Vertebrata</taxon>
        <taxon>Euteleostomi</taxon>
        <taxon>Lepidosauria</taxon>
        <taxon>Squamata</taxon>
        <taxon>Bifurcata</taxon>
        <taxon>Unidentata</taxon>
        <taxon>Episquamata</taxon>
        <taxon>Toxicofera</taxon>
        <taxon>Iguania</taxon>
        <taxon>Dactyloidae</taxon>
        <taxon>Anolis</taxon>
    </lineage>
</organism>